<feature type="compositionally biased region" description="Low complexity" evidence="1">
    <location>
        <begin position="80"/>
        <end position="99"/>
    </location>
</feature>
<dbReference type="AlphaFoldDB" id="A0A7J5XTL9"/>
<feature type="region of interest" description="Disordered" evidence="1">
    <location>
        <begin position="381"/>
        <end position="401"/>
    </location>
</feature>
<reference evidence="2 3" key="1">
    <citation type="submission" date="2020-03" db="EMBL/GenBank/DDBJ databases">
        <title>Dissostichus mawsoni Genome sequencing and assembly.</title>
        <authorList>
            <person name="Park H."/>
        </authorList>
    </citation>
    <scope>NUCLEOTIDE SEQUENCE [LARGE SCALE GENOMIC DNA]</scope>
    <source>
        <strain evidence="2">DM0001</strain>
        <tissue evidence="2">Muscle</tissue>
    </source>
</reference>
<comment type="caution">
    <text evidence="2">The sequence shown here is derived from an EMBL/GenBank/DDBJ whole genome shotgun (WGS) entry which is preliminary data.</text>
</comment>
<feature type="region of interest" description="Disordered" evidence="1">
    <location>
        <begin position="58"/>
        <end position="177"/>
    </location>
</feature>
<dbReference type="Proteomes" id="UP000518266">
    <property type="component" value="Unassembled WGS sequence"/>
</dbReference>
<keyword evidence="3" id="KW-1185">Reference proteome</keyword>
<dbReference type="OrthoDB" id="9934029at2759"/>
<accession>A0A7J5XTL9</accession>
<protein>
    <submittedName>
        <fullName evidence="2">Uncharacterized protein</fullName>
    </submittedName>
</protein>
<name>A0A7J5XTL9_DISMA</name>
<feature type="compositionally biased region" description="Acidic residues" evidence="1">
    <location>
        <begin position="59"/>
        <end position="71"/>
    </location>
</feature>
<organism evidence="2 3">
    <name type="scientific">Dissostichus mawsoni</name>
    <name type="common">Antarctic cod</name>
    <dbReference type="NCBI Taxonomy" id="36200"/>
    <lineage>
        <taxon>Eukaryota</taxon>
        <taxon>Metazoa</taxon>
        <taxon>Chordata</taxon>
        <taxon>Craniata</taxon>
        <taxon>Vertebrata</taxon>
        <taxon>Euteleostomi</taxon>
        <taxon>Actinopterygii</taxon>
        <taxon>Neopterygii</taxon>
        <taxon>Teleostei</taxon>
        <taxon>Neoteleostei</taxon>
        <taxon>Acanthomorphata</taxon>
        <taxon>Eupercaria</taxon>
        <taxon>Perciformes</taxon>
        <taxon>Notothenioidei</taxon>
        <taxon>Nototheniidae</taxon>
        <taxon>Dissostichus</taxon>
    </lineage>
</organism>
<dbReference type="EMBL" id="JAAKFY010000020">
    <property type="protein sequence ID" value="KAF3840465.1"/>
    <property type="molecule type" value="Genomic_DNA"/>
</dbReference>
<feature type="compositionally biased region" description="Polar residues" evidence="1">
    <location>
        <begin position="128"/>
        <end position="137"/>
    </location>
</feature>
<dbReference type="InterPro" id="IPR013761">
    <property type="entry name" value="SAM/pointed_sf"/>
</dbReference>
<evidence type="ECO:0000313" key="2">
    <source>
        <dbReference type="EMBL" id="KAF3840465.1"/>
    </source>
</evidence>
<proteinExistence type="predicted"/>
<evidence type="ECO:0000313" key="3">
    <source>
        <dbReference type="Proteomes" id="UP000518266"/>
    </source>
</evidence>
<gene>
    <name evidence="2" type="ORF">F7725_006327</name>
</gene>
<dbReference type="Gene3D" id="1.10.150.50">
    <property type="entry name" value="Transcription Factor, Ets-1"/>
    <property type="match status" value="1"/>
</dbReference>
<sequence>MKLRFHFRFKMSGERVPSRAEVTGWSPQQLAEYLTRMSLSGCDKVVLKNSISGSRFVSEEELDDDYEDPDSGGEGGGAATTSPRWTTITTTTSPPLRAPGGHGAQTGAPPPAGGRGIHRSSGAAADSSCEQTGSSLGTELVPRPHRNTVEKASARRSSGLEQTSSSPPDPDPDLRQPERLLRQTGCHQPTHNEAFLPAFLPAFPLAALCPTNCNLRVDSARGVQGSASKWKGSSVVLVEVSLLVPPGGDSAATGGVILQPPGGILQPPGGDSAATWGALKTAAWSGSTAVCQSFVLHNSPKGQDLDPSWYVGRVTRGRSLPGQRQHSAVGSAAVHSDGFVPAESFNIQIREQAGNFLLGTGLKVKESPLLLIDAKNRGSGQQNQCLLSEPAGPHMGQNQWS</sequence>
<evidence type="ECO:0000256" key="1">
    <source>
        <dbReference type="SAM" id="MobiDB-lite"/>
    </source>
</evidence>